<dbReference type="RefSeq" id="WP_152841191.1">
    <property type="nucleotide sequence ID" value="NZ_WHUG01000017.1"/>
</dbReference>
<dbReference type="Proteomes" id="UP000440498">
    <property type="component" value="Unassembled WGS sequence"/>
</dbReference>
<evidence type="ECO:0000256" key="3">
    <source>
        <dbReference type="PIRSR" id="PIRSR000296-1"/>
    </source>
</evidence>
<comment type="similarity">
    <text evidence="2">Belongs to the catalase family.</text>
</comment>
<evidence type="ECO:0000256" key="2">
    <source>
        <dbReference type="PIRNR" id="PIRNR000296"/>
    </source>
</evidence>
<gene>
    <name evidence="6" type="ORF">GEV02_28120</name>
</gene>
<comment type="caution">
    <text evidence="6">The sequence shown here is derived from an EMBL/GenBank/DDBJ whole genome shotgun (WGS) entry which is preliminary data.</text>
</comment>
<dbReference type="PANTHER" id="PTHR11465">
    <property type="entry name" value="CATALASE"/>
    <property type="match status" value="1"/>
</dbReference>
<sequence length="315" mass="33275">MSDQHASGDALLEGLLAALQATFGRHPGQRATHAKGIVASGFFTATAAAGRLSRAAHLQGQTVPVTLRFSNFSGVPQTPDGDPMASPRGLGIRFHLADGAETDIVAHSFDGFPVGSPQLFLEFLQAIAASVFESAPDAAPLERFLAAHDSARHYLETPKPAPRSYASLPYFGVNAFLLAAADGALSMGRYRIDPTLTQAFVPDDEVPAQADGYLADELAARLAQGPVSMRLKFQLAGPGDDSADGSIAWPHSGPDARAEIDLGELRITALADDQIQAARDLALDPGRLIDGLMLSDDPMVPVRSAVYRLAASRRR</sequence>
<feature type="binding site" description="axial binding residue" evidence="4">
    <location>
        <position position="307"/>
    </location>
    <ligand>
        <name>heme</name>
        <dbReference type="ChEBI" id="CHEBI:30413"/>
    </ligand>
    <ligandPart>
        <name>Fe</name>
        <dbReference type="ChEBI" id="CHEBI:18248"/>
    </ligandPart>
</feature>
<dbReference type="Gene3D" id="1.20.1280.120">
    <property type="match status" value="1"/>
</dbReference>
<keyword evidence="2 4" id="KW-0479">Metal-binding</keyword>
<dbReference type="GO" id="GO:0046872">
    <property type="term" value="F:metal ion binding"/>
    <property type="evidence" value="ECO:0007669"/>
    <property type="project" value="UniProtKB-KW"/>
</dbReference>
<protein>
    <recommendedName>
        <fullName evidence="2">Catalase-related peroxidase</fullName>
        <ecNumber evidence="2">1.11.1.-</ecNumber>
    </recommendedName>
</protein>
<dbReference type="InterPro" id="IPR018028">
    <property type="entry name" value="Catalase"/>
</dbReference>
<comment type="function">
    <text evidence="2">Has an organic peroxide-dependent peroxidase activity.</text>
</comment>
<evidence type="ECO:0000313" key="6">
    <source>
        <dbReference type="EMBL" id="MQA42024.1"/>
    </source>
</evidence>
<reference evidence="6 7" key="1">
    <citation type="submission" date="2019-10" db="EMBL/GenBank/DDBJ databases">
        <title>Two novel species isolated from a subtropical stream in China.</title>
        <authorList>
            <person name="Lu H."/>
        </authorList>
    </citation>
    <scope>NUCLEOTIDE SEQUENCE [LARGE SCALE GENOMIC DNA]</scope>
    <source>
        <strain evidence="6 7">FT29W</strain>
    </source>
</reference>
<dbReference type="EMBL" id="WHUG01000017">
    <property type="protein sequence ID" value="MQA42024.1"/>
    <property type="molecule type" value="Genomic_DNA"/>
</dbReference>
<name>A0A6A7NAK2_9BURK</name>
<keyword evidence="2 4" id="KW-0349">Heme</keyword>
<dbReference type="GO" id="GO:0005737">
    <property type="term" value="C:cytoplasm"/>
    <property type="evidence" value="ECO:0007669"/>
    <property type="project" value="TreeGrafter"/>
</dbReference>
<evidence type="ECO:0000256" key="1">
    <source>
        <dbReference type="ARBA" id="ARBA00002974"/>
    </source>
</evidence>
<accession>A0A6A7NAK2</accession>
<organism evidence="6 7">
    <name type="scientific">Rugamonas aquatica</name>
    <dbReference type="NCBI Taxonomy" id="2743357"/>
    <lineage>
        <taxon>Bacteria</taxon>
        <taxon>Pseudomonadati</taxon>
        <taxon>Pseudomonadota</taxon>
        <taxon>Betaproteobacteria</taxon>
        <taxon>Burkholderiales</taxon>
        <taxon>Oxalobacteraceae</taxon>
        <taxon>Telluria group</taxon>
        <taxon>Rugamonas</taxon>
    </lineage>
</organism>
<keyword evidence="2 6" id="KW-0560">Oxidoreductase</keyword>
<evidence type="ECO:0000259" key="5">
    <source>
        <dbReference type="SMART" id="SM01060"/>
    </source>
</evidence>
<comment type="cofactor">
    <cofactor evidence="2">
        <name>heme</name>
        <dbReference type="ChEBI" id="CHEBI:30413"/>
    </cofactor>
</comment>
<dbReference type="GO" id="GO:0020037">
    <property type="term" value="F:heme binding"/>
    <property type="evidence" value="ECO:0007669"/>
    <property type="project" value="InterPro"/>
</dbReference>
<dbReference type="InterPro" id="IPR011614">
    <property type="entry name" value="Catalase_core"/>
</dbReference>
<comment type="function">
    <text evidence="1">Decomposes hydrogen peroxide into water and oxygen; serves to protect cells from the toxic effects of hydrogen peroxide.</text>
</comment>
<evidence type="ECO:0000313" key="7">
    <source>
        <dbReference type="Proteomes" id="UP000440498"/>
    </source>
</evidence>
<dbReference type="AlphaFoldDB" id="A0A6A7NAK2"/>
<dbReference type="GO" id="GO:0042542">
    <property type="term" value="P:response to hydrogen peroxide"/>
    <property type="evidence" value="ECO:0007669"/>
    <property type="project" value="TreeGrafter"/>
</dbReference>
<dbReference type="CDD" id="cd08153">
    <property type="entry name" value="srpA_like"/>
    <property type="match status" value="1"/>
</dbReference>
<dbReference type="GO" id="GO:0004096">
    <property type="term" value="F:catalase activity"/>
    <property type="evidence" value="ECO:0007669"/>
    <property type="project" value="InterPro"/>
</dbReference>
<dbReference type="Pfam" id="PF00199">
    <property type="entry name" value="Catalase"/>
    <property type="match status" value="1"/>
</dbReference>
<dbReference type="SUPFAM" id="SSF56634">
    <property type="entry name" value="Heme-dependent catalase-like"/>
    <property type="match status" value="1"/>
</dbReference>
<dbReference type="SMART" id="SM01060">
    <property type="entry name" value="Catalase"/>
    <property type="match status" value="1"/>
</dbReference>
<dbReference type="InterPro" id="IPR020835">
    <property type="entry name" value="Catalase_sf"/>
</dbReference>
<dbReference type="Gene3D" id="2.40.180.10">
    <property type="entry name" value="Catalase core domain"/>
    <property type="match status" value="1"/>
</dbReference>
<dbReference type="EC" id="1.11.1.-" evidence="2"/>
<proteinExistence type="inferred from homology"/>
<keyword evidence="2 4" id="KW-0408">Iron</keyword>
<keyword evidence="7" id="KW-1185">Reference proteome</keyword>
<dbReference type="PROSITE" id="PS51402">
    <property type="entry name" value="CATALASE_3"/>
    <property type="match status" value="1"/>
</dbReference>
<evidence type="ECO:0000256" key="4">
    <source>
        <dbReference type="PIRSR" id="PIRSR000296-2"/>
    </source>
</evidence>
<dbReference type="InterPro" id="IPR024168">
    <property type="entry name" value="Catalase_SrpA-type_pred"/>
</dbReference>
<dbReference type="GO" id="GO:0042744">
    <property type="term" value="P:hydrogen peroxide catabolic process"/>
    <property type="evidence" value="ECO:0007669"/>
    <property type="project" value="TreeGrafter"/>
</dbReference>
<feature type="active site" evidence="3">
    <location>
        <position position="33"/>
    </location>
</feature>
<keyword evidence="2 6" id="KW-0575">Peroxidase</keyword>
<dbReference type="PANTHER" id="PTHR11465:SF62">
    <property type="entry name" value="CATALASE T"/>
    <property type="match status" value="1"/>
</dbReference>
<feature type="domain" description="Catalase core" evidence="5">
    <location>
        <begin position="1"/>
        <end position="315"/>
    </location>
</feature>
<dbReference type="PIRSF" id="PIRSF000296">
    <property type="entry name" value="SrpA"/>
    <property type="match status" value="1"/>
</dbReference>